<dbReference type="AlphaFoldDB" id="A0A0D2N9P0"/>
<feature type="transmembrane region" description="Helical" evidence="6">
    <location>
        <begin position="279"/>
        <end position="302"/>
    </location>
</feature>
<organism evidence="8 9">
    <name type="scientific">Monoraphidium neglectum</name>
    <dbReference type="NCBI Taxonomy" id="145388"/>
    <lineage>
        <taxon>Eukaryota</taxon>
        <taxon>Viridiplantae</taxon>
        <taxon>Chlorophyta</taxon>
        <taxon>core chlorophytes</taxon>
        <taxon>Chlorophyceae</taxon>
        <taxon>CS clade</taxon>
        <taxon>Sphaeropleales</taxon>
        <taxon>Selenastraceae</taxon>
        <taxon>Monoraphidium</taxon>
    </lineage>
</organism>
<keyword evidence="9" id="KW-1185">Reference proteome</keyword>
<dbReference type="GO" id="GO:0015297">
    <property type="term" value="F:antiporter activity"/>
    <property type="evidence" value="ECO:0007669"/>
    <property type="project" value="InterPro"/>
</dbReference>
<dbReference type="GeneID" id="25738481"/>
<sequence length="661" mass="67361">MAPATPSGWEESARAARQLAQMAIPLWAQNFAQILLGLIAIAFVGHMNDPLALSQVVLATSLFNVTGASIISGLSAGMETFCGQGMGAGNHAMLGTVLQRAVAICLLVCAPVTLLWANAGPIILRLGQPQAIAAGAARYLLQVSPCIYMLAISECLKRYLLAQRVVVPGTVITAVTTLCAPVFYWLTIYKMKLGLDGAAAGFVLCTFTSTSLMIAYTAARDARRRRRPDATWTGLTSDAFRGWGQYLGLAVPAMVAVCSEWWTYEVVIFMAGLLPNAEVAVGVMGLAFQVSAVAYMSAMALSAAANTRVANELGAGNARSARASCWVAAAAVVLLQSAQSGACFLARRQVIGLLSSNEQVEALALIVMPVLVVTFIGDGTNAVLQGVLRGAGRQALGAAMNVIGYWAFGVPLAVLLGFHLHLGVLGFWVALLATTSGQALVQAAVLSRIDWAAEVSRAAALAAAPEDAAGATNGGGGGGAAARSKAAAADVAAAEAAAAALPEDERPLLLDTSRSRSVSEHGSASFGPRLSIDLVALAGTPPAPRRAPLPPGPRRVVSSSTGGGGPPAAPAATWTLEEAEEGLSRGVADGGALAADAAGGGRRRVGGALERRDGAGGGGGKRRAMGPADDDVSDGCGGDVTGQRDAQARGGAHAKLLPDER</sequence>
<evidence type="ECO:0000256" key="6">
    <source>
        <dbReference type="RuleBase" id="RU004914"/>
    </source>
</evidence>
<keyword evidence="4 6" id="KW-1133">Transmembrane helix</keyword>
<feature type="transmembrane region" description="Helical" evidence="6">
    <location>
        <begin position="323"/>
        <end position="342"/>
    </location>
</feature>
<gene>
    <name evidence="8" type="ORF">MNEG_5604</name>
</gene>
<feature type="transmembrane region" description="Helical" evidence="6">
    <location>
        <begin position="198"/>
        <end position="219"/>
    </location>
</feature>
<keyword evidence="5 6" id="KW-0472">Membrane</keyword>
<evidence type="ECO:0000256" key="3">
    <source>
        <dbReference type="ARBA" id="ARBA00022692"/>
    </source>
</evidence>
<feature type="transmembrane region" description="Helical" evidence="6">
    <location>
        <begin position="396"/>
        <end position="419"/>
    </location>
</feature>
<dbReference type="KEGG" id="mng:MNEG_5604"/>
<protein>
    <recommendedName>
        <fullName evidence="6">Protein DETOXIFICATION</fullName>
    </recommendedName>
    <alternativeName>
        <fullName evidence="6">Multidrug and toxic compound extrusion protein</fullName>
    </alternativeName>
</protein>
<evidence type="ECO:0000256" key="4">
    <source>
        <dbReference type="ARBA" id="ARBA00022989"/>
    </source>
</evidence>
<evidence type="ECO:0000256" key="5">
    <source>
        <dbReference type="ARBA" id="ARBA00023136"/>
    </source>
</evidence>
<dbReference type="NCBIfam" id="TIGR00797">
    <property type="entry name" value="matE"/>
    <property type="match status" value="1"/>
</dbReference>
<name>A0A0D2N9P0_9CHLO</name>
<reference evidence="8 9" key="1">
    <citation type="journal article" date="2013" name="BMC Genomics">
        <title>Reconstruction of the lipid metabolism for the microalga Monoraphidium neglectum from its genome sequence reveals characteristics suitable for biofuel production.</title>
        <authorList>
            <person name="Bogen C."/>
            <person name="Al-Dilaimi A."/>
            <person name="Albersmeier A."/>
            <person name="Wichmann J."/>
            <person name="Grundmann M."/>
            <person name="Rupp O."/>
            <person name="Lauersen K.J."/>
            <person name="Blifernez-Klassen O."/>
            <person name="Kalinowski J."/>
            <person name="Goesmann A."/>
            <person name="Mussgnug J.H."/>
            <person name="Kruse O."/>
        </authorList>
    </citation>
    <scope>NUCLEOTIDE SEQUENCE [LARGE SCALE GENOMIC DNA]</scope>
    <source>
        <strain evidence="8 9">SAG 48.87</strain>
    </source>
</reference>
<feature type="transmembrane region" description="Helical" evidence="6">
    <location>
        <begin position="165"/>
        <end position="186"/>
    </location>
</feature>
<dbReference type="STRING" id="145388.A0A0D2N9P0"/>
<evidence type="ECO:0000313" key="9">
    <source>
        <dbReference type="Proteomes" id="UP000054498"/>
    </source>
</evidence>
<evidence type="ECO:0000256" key="7">
    <source>
        <dbReference type="SAM" id="MobiDB-lite"/>
    </source>
</evidence>
<evidence type="ECO:0000256" key="2">
    <source>
        <dbReference type="ARBA" id="ARBA00010199"/>
    </source>
</evidence>
<keyword evidence="3 6" id="KW-0812">Transmembrane</keyword>
<dbReference type="CDD" id="cd13132">
    <property type="entry name" value="MATE_eukaryotic"/>
    <property type="match status" value="1"/>
</dbReference>
<feature type="region of interest" description="Disordered" evidence="7">
    <location>
        <begin position="539"/>
        <end position="571"/>
    </location>
</feature>
<comment type="subcellular location">
    <subcellularLocation>
        <location evidence="1">Membrane</location>
        <topology evidence="1">Multi-pass membrane protein</topology>
    </subcellularLocation>
</comment>
<dbReference type="GO" id="GO:0016020">
    <property type="term" value="C:membrane"/>
    <property type="evidence" value="ECO:0007669"/>
    <property type="project" value="UniProtKB-SubCell"/>
</dbReference>
<dbReference type="InterPro" id="IPR002528">
    <property type="entry name" value="MATE_fam"/>
</dbReference>
<dbReference type="RefSeq" id="XP_013901375.1">
    <property type="nucleotide sequence ID" value="XM_014045921.1"/>
</dbReference>
<feature type="transmembrane region" description="Helical" evidence="6">
    <location>
        <begin position="24"/>
        <end position="44"/>
    </location>
</feature>
<feature type="transmembrane region" description="Helical" evidence="6">
    <location>
        <begin position="246"/>
        <end position="264"/>
    </location>
</feature>
<dbReference type="GO" id="GO:1990961">
    <property type="term" value="P:xenobiotic detoxification by transmembrane export across the plasma membrane"/>
    <property type="evidence" value="ECO:0007669"/>
    <property type="project" value="InterPro"/>
</dbReference>
<proteinExistence type="inferred from homology"/>
<dbReference type="OrthoDB" id="2126698at2759"/>
<feature type="region of interest" description="Disordered" evidence="7">
    <location>
        <begin position="594"/>
        <end position="661"/>
    </location>
</feature>
<dbReference type="Pfam" id="PF01554">
    <property type="entry name" value="MatE"/>
    <property type="match status" value="2"/>
</dbReference>
<accession>A0A0D2N9P0</accession>
<dbReference type="InterPro" id="IPR045069">
    <property type="entry name" value="MATE_euk"/>
</dbReference>
<feature type="transmembrane region" description="Helical" evidence="6">
    <location>
        <begin position="131"/>
        <end position="153"/>
    </location>
</feature>
<dbReference type="EMBL" id="KK101067">
    <property type="protein sequence ID" value="KIZ02356.1"/>
    <property type="molecule type" value="Genomic_DNA"/>
</dbReference>
<feature type="transmembrane region" description="Helical" evidence="6">
    <location>
        <begin position="362"/>
        <end position="384"/>
    </location>
</feature>
<comment type="similarity">
    <text evidence="2 6">Belongs to the multi antimicrobial extrusion (MATE) (TC 2.A.66.1) family.</text>
</comment>
<dbReference type="PANTHER" id="PTHR11206">
    <property type="entry name" value="MULTIDRUG RESISTANCE PROTEIN"/>
    <property type="match status" value="1"/>
</dbReference>
<dbReference type="GO" id="GO:0042910">
    <property type="term" value="F:xenobiotic transmembrane transporter activity"/>
    <property type="evidence" value="ECO:0007669"/>
    <property type="project" value="InterPro"/>
</dbReference>
<evidence type="ECO:0000256" key="1">
    <source>
        <dbReference type="ARBA" id="ARBA00004141"/>
    </source>
</evidence>
<feature type="transmembrane region" description="Helical" evidence="6">
    <location>
        <begin position="56"/>
        <end position="76"/>
    </location>
</feature>
<feature type="compositionally biased region" description="Pro residues" evidence="7">
    <location>
        <begin position="541"/>
        <end position="553"/>
    </location>
</feature>
<evidence type="ECO:0000313" key="8">
    <source>
        <dbReference type="EMBL" id="KIZ02356.1"/>
    </source>
</evidence>
<feature type="transmembrane region" description="Helical" evidence="6">
    <location>
        <begin position="97"/>
        <end position="119"/>
    </location>
</feature>
<dbReference type="Proteomes" id="UP000054498">
    <property type="component" value="Unassembled WGS sequence"/>
</dbReference>